<keyword evidence="1" id="KW-0812">Transmembrane</keyword>
<feature type="transmembrane region" description="Helical" evidence="1">
    <location>
        <begin position="18"/>
        <end position="36"/>
    </location>
</feature>
<evidence type="ECO:0000313" key="3">
    <source>
        <dbReference type="EMBL" id="GFT57897.1"/>
    </source>
</evidence>
<dbReference type="EMBL" id="BMAW01067047">
    <property type="protein sequence ID" value="GFT57897.1"/>
    <property type="molecule type" value="Genomic_DNA"/>
</dbReference>
<dbReference type="InterPro" id="IPR028036">
    <property type="entry name" value="DMAC1-like_dom"/>
</dbReference>
<evidence type="ECO:0000259" key="2">
    <source>
        <dbReference type="Pfam" id="PF15055"/>
    </source>
</evidence>
<sequence length="80" mass="8678">MDNKDSSETPKDCLSCRIIGGSSLILCSAYVFSFGIRAKSRNAKISSFLFASSLGYTGFARLVDIFPFGKKPDVENVTNS</sequence>
<dbReference type="Pfam" id="PF15055">
    <property type="entry name" value="DMAC1_Dmo2"/>
    <property type="match status" value="1"/>
</dbReference>
<proteinExistence type="predicted"/>
<evidence type="ECO:0000256" key="1">
    <source>
        <dbReference type="SAM" id="Phobius"/>
    </source>
</evidence>
<keyword evidence="4" id="KW-1185">Reference proteome</keyword>
<accession>A0A8X6TXN6</accession>
<dbReference type="Proteomes" id="UP000887013">
    <property type="component" value="Unassembled WGS sequence"/>
</dbReference>
<dbReference type="OrthoDB" id="6604875at2759"/>
<keyword evidence="1" id="KW-0472">Membrane</keyword>
<name>A0A8X6TXN6_NEPPI</name>
<dbReference type="AlphaFoldDB" id="A0A8X6TXN6"/>
<gene>
    <name evidence="3" type="ORF">NPIL_7511</name>
</gene>
<feature type="domain" description="Distal membrane-arm assembly complex protein 1-like" evidence="2">
    <location>
        <begin position="12"/>
        <end position="48"/>
    </location>
</feature>
<comment type="caution">
    <text evidence="3">The sequence shown here is derived from an EMBL/GenBank/DDBJ whole genome shotgun (WGS) entry which is preliminary data.</text>
</comment>
<evidence type="ECO:0000313" key="4">
    <source>
        <dbReference type="Proteomes" id="UP000887013"/>
    </source>
</evidence>
<organism evidence="3 4">
    <name type="scientific">Nephila pilipes</name>
    <name type="common">Giant wood spider</name>
    <name type="synonym">Nephila maculata</name>
    <dbReference type="NCBI Taxonomy" id="299642"/>
    <lineage>
        <taxon>Eukaryota</taxon>
        <taxon>Metazoa</taxon>
        <taxon>Ecdysozoa</taxon>
        <taxon>Arthropoda</taxon>
        <taxon>Chelicerata</taxon>
        <taxon>Arachnida</taxon>
        <taxon>Araneae</taxon>
        <taxon>Araneomorphae</taxon>
        <taxon>Entelegynae</taxon>
        <taxon>Araneoidea</taxon>
        <taxon>Nephilidae</taxon>
        <taxon>Nephila</taxon>
    </lineage>
</organism>
<keyword evidence="1" id="KW-1133">Transmembrane helix</keyword>
<protein>
    <recommendedName>
        <fullName evidence="2">Distal membrane-arm assembly complex protein 1-like domain-containing protein</fullName>
    </recommendedName>
</protein>
<reference evidence="3" key="1">
    <citation type="submission" date="2020-08" db="EMBL/GenBank/DDBJ databases">
        <title>Multicomponent nature underlies the extraordinary mechanical properties of spider dragline silk.</title>
        <authorList>
            <person name="Kono N."/>
            <person name="Nakamura H."/>
            <person name="Mori M."/>
            <person name="Yoshida Y."/>
            <person name="Ohtoshi R."/>
            <person name="Malay A.D."/>
            <person name="Moran D.A.P."/>
            <person name="Tomita M."/>
            <person name="Numata K."/>
            <person name="Arakawa K."/>
        </authorList>
    </citation>
    <scope>NUCLEOTIDE SEQUENCE</scope>
</reference>